<accession>A0A3B1DZP1</accession>
<feature type="transmembrane region" description="Helical" evidence="8">
    <location>
        <begin position="233"/>
        <end position="255"/>
    </location>
</feature>
<evidence type="ECO:0000259" key="9">
    <source>
        <dbReference type="Pfam" id="PF00535"/>
    </source>
</evidence>
<evidence type="ECO:0000256" key="5">
    <source>
        <dbReference type="ARBA" id="ARBA00022985"/>
    </source>
</evidence>
<evidence type="ECO:0000313" key="10">
    <source>
        <dbReference type="EMBL" id="VAX38095.1"/>
    </source>
</evidence>
<dbReference type="EMBL" id="UOGL01000164">
    <property type="protein sequence ID" value="VAX38095.1"/>
    <property type="molecule type" value="Genomic_DNA"/>
</dbReference>
<dbReference type="GO" id="GO:0009103">
    <property type="term" value="P:lipopolysaccharide biosynthetic process"/>
    <property type="evidence" value="ECO:0007669"/>
    <property type="project" value="UniProtKB-KW"/>
</dbReference>
<evidence type="ECO:0000256" key="6">
    <source>
        <dbReference type="ARBA" id="ARBA00022989"/>
    </source>
</evidence>
<dbReference type="InterPro" id="IPR001173">
    <property type="entry name" value="Glyco_trans_2-like"/>
</dbReference>
<evidence type="ECO:0000256" key="8">
    <source>
        <dbReference type="SAM" id="Phobius"/>
    </source>
</evidence>
<evidence type="ECO:0000256" key="3">
    <source>
        <dbReference type="ARBA" id="ARBA00022679"/>
    </source>
</evidence>
<evidence type="ECO:0000256" key="1">
    <source>
        <dbReference type="ARBA" id="ARBA00022475"/>
    </source>
</evidence>
<dbReference type="Gene3D" id="3.90.550.10">
    <property type="entry name" value="Spore Coat Polysaccharide Biosynthesis Protein SpsA, Chain A"/>
    <property type="match status" value="1"/>
</dbReference>
<proteinExistence type="predicted"/>
<dbReference type="AlphaFoldDB" id="A0A3B1DZP1"/>
<feature type="transmembrane region" description="Helical" evidence="8">
    <location>
        <begin position="267"/>
        <end position="288"/>
    </location>
</feature>
<evidence type="ECO:0000256" key="7">
    <source>
        <dbReference type="ARBA" id="ARBA00023136"/>
    </source>
</evidence>
<dbReference type="GO" id="GO:0016757">
    <property type="term" value="F:glycosyltransferase activity"/>
    <property type="evidence" value="ECO:0007669"/>
    <property type="project" value="UniProtKB-KW"/>
</dbReference>
<reference evidence="10" key="1">
    <citation type="submission" date="2018-06" db="EMBL/GenBank/DDBJ databases">
        <authorList>
            <person name="Zhirakovskaya E."/>
        </authorList>
    </citation>
    <scope>NUCLEOTIDE SEQUENCE</scope>
</reference>
<evidence type="ECO:0000256" key="4">
    <source>
        <dbReference type="ARBA" id="ARBA00022692"/>
    </source>
</evidence>
<keyword evidence="1" id="KW-1003">Cell membrane</keyword>
<dbReference type="CDD" id="cd04187">
    <property type="entry name" value="DPM1_like_bac"/>
    <property type="match status" value="1"/>
</dbReference>
<keyword evidence="4 8" id="KW-0812">Transmembrane</keyword>
<keyword evidence="6 8" id="KW-1133">Transmembrane helix</keyword>
<protein>
    <submittedName>
        <fullName evidence="10">Glycosyl transferase, group 2 family</fullName>
    </submittedName>
</protein>
<dbReference type="PANTHER" id="PTHR48090:SF3">
    <property type="entry name" value="UNDECAPRENYL-PHOSPHATE 4-DEOXY-4-FORMAMIDO-L-ARABINOSE TRANSFERASE"/>
    <property type="match status" value="1"/>
</dbReference>
<keyword evidence="5" id="KW-0448">Lipopolysaccharide biosynthesis</keyword>
<keyword evidence="3 10" id="KW-0808">Transferase</keyword>
<organism evidence="10">
    <name type="scientific">hydrothermal vent metagenome</name>
    <dbReference type="NCBI Taxonomy" id="652676"/>
    <lineage>
        <taxon>unclassified sequences</taxon>
        <taxon>metagenomes</taxon>
        <taxon>ecological metagenomes</taxon>
    </lineage>
</organism>
<dbReference type="SUPFAM" id="SSF53448">
    <property type="entry name" value="Nucleotide-diphospho-sugar transferases"/>
    <property type="match status" value="1"/>
</dbReference>
<dbReference type="Pfam" id="PF00535">
    <property type="entry name" value="Glycos_transf_2"/>
    <property type="match status" value="1"/>
</dbReference>
<name>A0A3B1DZP1_9ZZZZ</name>
<evidence type="ECO:0000256" key="2">
    <source>
        <dbReference type="ARBA" id="ARBA00022676"/>
    </source>
</evidence>
<sequence>MDISVVIPICNEVETLPHLYVALQNVLPQMGCEYEVLFVDDGSTDGSNKKIRNLAESDSHIKLIEFRSNFGQTAAMSAGIKYATGDIIITMDGDLQNDPTDIPMMVEKINEGYDLVHGWRKNRQDAFINRKLPSKAANWLISKVTKFPVNDLGCTLKAIRREVAQEIELYGEMHRFIPILASWRGAKCVEVVTKHHARQYGTTKYGIGRVTRVLLDLITVKYLTQHLVSPMKLFGIAGLASGTFGVVAGIATVAMKLFQQVDMTGNPLLMLSVFSLMVGMQFFVLGMLGELGARTYFEVRNQQPYAVRHWVNFESTEKTSDTEEIFTTYQDRKAA</sequence>
<dbReference type="GO" id="GO:0005886">
    <property type="term" value="C:plasma membrane"/>
    <property type="evidence" value="ECO:0007669"/>
    <property type="project" value="TreeGrafter"/>
</dbReference>
<keyword evidence="7 8" id="KW-0472">Membrane</keyword>
<feature type="domain" description="Glycosyltransferase 2-like" evidence="9">
    <location>
        <begin position="4"/>
        <end position="167"/>
    </location>
</feature>
<dbReference type="InterPro" id="IPR029044">
    <property type="entry name" value="Nucleotide-diphossugar_trans"/>
</dbReference>
<dbReference type="InterPro" id="IPR050256">
    <property type="entry name" value="Glycosyltransferase_2"/>
</dbReference>
<dbReference type="PANTHER" id="PTHR48090">
    <property type="entry name" value="UNDECAPRENYL-PHOSPHATE 4-DEOXY-4-FORMAMIDO-L-ARABINOSE TRANSFERASE-RELATED"/>
    <property type="match status" value="1"/>
</dbReference>
<gene>
    <name evidence="10" type="ORF">MNBD_PLANCTO02-1933</name>
</gene>
<keyword evidence="2" id="KW-0328">Glycosyltransferase</keyword>